<dbReference type="InterPro" id="IPR019546">
    <property type="entry name" value="TAT_signal_bac_arc"/>
</dbReference>
<evidence type="ECO:0000256" key="1">
    <source>
        <dbReference type="SAM" id="SignalP"/>
    </source>
</evidence>
<keyword evidence="1" id="KW-0732">Signal</keyword>
<gene>
    <name evidence="2" type="ORF">ACFSJU_04505</name>
</gene>
<evidence type="ECO:0000313" key="2">
    <source>
        <dbReference type="EMBL" id="MFD2161642.1"/>
    </source>
</evidence>
<organism evidence="2 3">
    <name type="scientific">Paradesertivirga mongoliensis</name>
    <dbReference type="NCBI Taxonomy" id="2100740"/>
    <lineage>
        <taxon>Bacteria</taxon>
        <taxon>Pseudomonadati</taxon>
        <taxon>Bacteroidota</taxon>
        <taxon>Sphingobacteriia</taxon>
        <taxon>Sphingobacteriales</taxon>
        <taxon>Sphingobacteriaceae</taxon>
        <taxon>Paradesertivirga</taxon>
    </lineage>
</organism>
<proteinExistence type="predicted"/>
<protein>
    <submittedName>
        <fullName evidence="2">Twin-arginine translocation signal domain-containing protein</fullName>
    </submittedName>
</protein>
<reference evidence="3" key="1">
    <citation type="journal article" date="2019" name="Int. J. Syst. Evol. Microbiol.">
        <title>The Global Catalogue of Microorganisms (GCM) 10K type strain sequencing project: providing services to taxonomists for standard genome sequencing and annotation.</title>
        <authorList>
            <consortium name="The Broad Institute Genomics Platform"/>
            <consortium name="The Broad Institute Genome Sequencing Center for Infectious Disease"/>
            <person name="Wu L."/>
            <person name="Ma J."/>
        </authorList>
    </citation>
    <scope>NUCLEOTIDE SEQUENCE [LARGE SCALE GENOMIC DNA]</scope>
    <source>
        <strain evidence="3">KCTC 42217</strain>
    </source>
</reference>
<comment type="caution">
    <text evidence="2">The sequence shown here is derived from an EMBL/GenBank/DDBJ whole genome shotgun (WGS) entry which is preliminary data.</text>
</comment>
<dbReference type="NCBIfam" id="TIGR01409">
    <property type="entry name" value="TAT_signal_seq"/>
    <property type="match status" value="1"/>
</dbReference>
<feature type="signal peptide" evidence="1">
    <location>
        <begin position="1"/>
        <end position="28"/>
    </location>
</feature>
<dbReference type="Proteomes" id="UP001597387">
    <property type="component" value="Unassembled WGS sequence"/>
</dbReference>
<feature type="chain" id="PRO_5045615663" evidence="1">
    <location>
        <begin position="29"/>
        <end position="141"/>
    </location>
</feature>
<accession>A0ABW4ZIH7</accession>
<keyword evidence="3" id="KW-1185">Reference proteome</keyword>
<dbReference type="RefSeq" id="WP_255898854.1">
    <property type="nucleotide sequence ID" value="NZ_JAFMZO010000001.1"/>
</dbReference>
<sequence>MKRRNFLKFASIGAAALAVLPGFSLYYASSRDCAVDLILDEYKFLKIGREEVVKYVDDFYKLHPVEESTPWQMKIKIHHYFNIATVRSEMLVKGFLLSTNFFMNKMDETKPVEYISLYNPYKQPCANPFSFMYYPQQNISS</sequence>
<name>A0ABW4ZIH7_9SPHI</name>
<evidence type="ECO:0000313" key="3">
    <source>
        <dbReference type="Proteomes" id="UP001597387"/>
    </source>
</evidence>
<dbReference type="EMBL" id="JBHUHZ010000001">
    <property type="protein sequence ID" value="MFD2161642.1"/>
    <property type="molecule type" value="Genomic_DNA"/>
</dbReference>